<feature type="compositionally biased region" description="Basic and acidic residues" evidence="1">
    <location>
        <begin position="82"/>
        <end position="98"/>
    </location>
</feature>
<name>A0ABQ7K883_9FUNG</name>
<dbReference type="EMBL" id="JAAAIM010000160">
    <property type="protein sequence ID" value="KAG0293333.1"/>
    <property type="molecule type" value="Genomic_DNA"/>
</dbReference>
<keyword evidence="3" id="KW-1185">Reference proteome</keyword>
<protein>
    <submittedName>
        <fullName evidence="2">Uncharacterized protein</fullName>
    </submittedName>
</protein>
<evidence type="ECO:0000313" key="2">
    <source>
        <dbReference type="EMBL" id="KAG0293333.1"/>
    </source>
</evidence>
<feature type="compositionally biased region" description="Basic and acidic residues" evidence="1">
    <location>
        <begin position="16"/>
        <end position="25"/>
    </location>
</feature>
<accession>A0ABQ7K883</accession>
<sequence>MFNARDAISTTATMTSRDRRSDGDSKSAPLLAGPQVNVADSSSASSDSYSGYDSSAGTPIMCEPSEGTPIDSSRKRVFSARLEPKHDLSTPSRFHEEPTAPSQRSQGSSDLNRGNYQDTETRIQYSDSIFNIEGKWNRATS</sequence>
<evidence type="ECO:0000313" key="3">
    <source>
        <dbReference type="Proteomes" id="UP001194696"/>
    </source>
</evidence>
<reference evidence="2 3" key="1">
    <citation type="journal article" date="2020" name="Fungal Divers.">
        <title>Resolving the Mortierellaceae phylogeny through synthesis of multi-gene phylogenetics and phylogenomics.</title>
        <authorList>
            <person name="Vandepol N."/>
            <person name="Liber J."/>
            <person name="Desiro A."/>
            <person name="Na H."/>
            <person name="Kennedy M."/>
            <person name="Barry K."/>
            <person name="Grigoriev I.V."/>
            <person name="Miller A.N."/>
            <person name="O'Donnell K."/>
            <person name="Stajich J.E."/>
            <person name="Bonito G."/>
        </authorList>
    </citation>
    <scope>NUCLEOTIDE SEQUENCE [LARGE SCALE GENOMIC DNA]</scope>
    <source>
        <strain evidence="2 3">AD045</strain>
    </source>
</reference>
<feature type="compositionally biased region" description="Polar residues" evidence="1">
    <location>
        <begin position="100"/>
        <end position="128"/>
    </location>
</feature>
<proteinExistence type="predicted"/>
<evidence type="ECO:0000256" key="1">
    <source>
        <dbReference type="SAM" id="MobiDB-lite"/>
    </source>
</evidence>
<dbReference type="Proteomes" id="UP001194696">
    <property type="component" value="Unassembled WGS sequence"/>
</dbReference>
<organism evidence="2 3">
    <name type="scientific">Linnemannia gamsii</name>
    <dbReference type="NCBI Taxonomy" id="64522"/>
    <lineage>
        <taxon>Eukaryota</taxon>
        <taxon>Fungi</taxon>
        <taxon>Fungi incertae sedis</taxon>
        <taxon>Mucoromycota</taxon>
        <taxon>Mortierellomycotina</taxon>
        <taxon>Mortierellomycetes</taxon>
        <taxon>Mortierellales</taxon>
        <taxon>Mortierellaceae</taxon>
        <taxon>Linnemannia</taxon>
    </lineage>
</organism>
<feature type="region of interest" description="Disordered" evidence="1">
    <location>
        <begin position="1"/>
        <end position="128"/>
    </location>
</feature>
<gene>
    <name evidence="2" type="ORF">BGZ96_002988</name>
</gene>
<comment type="caution">
    <text evidence="2">The sequence shown here is derived from an EMBL/GenBank/DDBJ whole genome shotgun (WGS) entry which is preliminary data.</text>
</comment>
<feature type="compositionally biased region" description="Low complexity" evidence="1">
    <location>
        <begin position="39"/>
        <end position="57"/>
    </location>
</feature>